<sequence length="72" mass="7426">MPNQPTPIRGTFTPDAPAPPKPNFLLQLGLGSLFAAALVLNAQAHPDRQANHAPPSKPAHTAPAHPAAPDTP</sequence>
<dbReference type="EMBL" id="JACHJD010000024">
    <property type="protein sequence ID" value="MBB5109180.1"/>
    <property type="molecule type" value="Genomic_DNA"/>
</dbReference>
<comment type="caution">
    <text evidence="2">The sequence shown here is derived from an EMBL/GenBank/DDBJ whole genome shotgun (WGS) entry which is preliminary data.</text>
</comment>
<organism evidence="2 3">
    <name type="scientific">Streptomyces spectabilis</name>
    <dbReference type="NCBI Taxonomy" id="68270"/>
    <lineage>
        <taxon>Bacteria</taxon>
        <taxon>Bacillati</taxon>
        <taxon>Actinomycetota</taxon>
        <taxon>Actinomycetes</taxon>
        <taxon>Kitasatosporales</taxon>
        <taxon>Streptomycetaceae</taxon>
        <taxon>Streptomyces</taxon>
    </lineage>
</organism>
<accession>A0A7W8EZW3</accession>
<reference evidence="2 3" key="1">
    <citation type="submission" date="2020-08" db="EMBL/GenBank/DDBJ databases">
        <title>Genomic Encyclopedia of Type Strains, Phase III (KMG-III): the genomes of soil and plant-associated and newly described type strains.</title>
        <authorList>
            <person name="Whitman W."/>
        </authorList>
    </citation>
    <scope>NUCLEOTIDE SEQUENCE [LARGE SCALE GENOMIC DNA]</scope>
    <source>
        <strain evidence="2 3">CECT 3146</strain>
    </source>
</reference>
<gene>
    <name evidence="2" type="ORF">FHS40_008308</name>
</gene>
<dbReference type="RefSeq" id="WP_184926168.1">
    <property type="nucleotide sequence ID" value="NZ_BMSQ01000027.1"/>
</dbReference>
<feature type="region of interest" description="Disordered" evidence="1">
    <location>
        <begin position="1"/>
        <end position="20"/>
    </location>
</feature>
<keyword evidence="3" id="KW-1185">Reference proteome</keyword>
<proteinExistence type="predicted"/>
<feature type="region of interest" description="Disordered" evidence="1">
    <location>
        <begin position="45"/>
        <end position="72"/>
    </location>
</feature>
<feature type="compositionally biased region" description="Low complexity" evidence="1">
    <location>
        <begin position="52"/>
        <end position="72"/>
    </location>
</feature>
<name>A0A7W8EZW3_STRST</name>
<evidence type="ECO:0000256" key="1">
    <source>
        <dbReference type="SAM" id="MobiDB-lite"/>
    </source>
</evidence>
<dbReference type="Proteomes" id="UP000549009">
    <property type="component" value="Unassembled WGS sequence"/>
</dbReference>
<protein>
    <submittedName>
        <fullName evidence="2">Uncharacterized protein</fullName>
    </submittedName>
</protein>
<dbReference type="AlphaFoldDB" id="A0A7W8EZW3"/>
<evidence type="ECO:0000313" key="3">
    <source>
        <dbReference type="Proteomes" id="UP000549009"/>
    </source>
</evidence>
<evidence type="ECO:0000313" key="2">
    <source>
        <dbReference type="EMBL" id="MBB5109180.1"/>
    </source>
</evidence>